<evidence type="ECO:0000256" key="8">
    <source>
        <dbReference type="ARBA" id="ARBA00023316"/>
    </source>
</evidence>
<feature type="active site" description="Nucleophile" evidence="9">
    <location>
        <position position="138"/>
    </location>
</feature>
<dbReference type="GO" id="GO:0005576">
    <property type="term" value="C:extracellular region"/>
    <property type="evidence" value="ECO:0007669"/>
    <property type="project" value="TreeGrafter"/>
</dbReference>
<feature type="active site" description="Proton donor/acceptor" evidence="9">
    <location>
        <position position="122"/>
    </location>
</feature>
<keyword evidence="7 9" id="KW-0573">Peptidoglycan synthesis</keyword>
<evidence type="ECO:0000256" key="6">
    <source>
        <dbReference type="ARBA" id="ARBA00022960"/>
    </source>
</evidence>
<comment type="pathway">
    <text evidence="1 9">Cell wall biogenesis; peptidoglycan biosynthesis.</text>
</comment>
<evidence type="ECO:0000256" key="4">
    <source>
        <dbReference type="ARBA" id="ARBA00022679"/>
    </source>
</evidence>
<dbReference type="Pfam" id="PF03734">
    <property type="entry name" value="YkuD"/>
    <property type="match status" value="1"/>
</dbReference>
<keyword evidence="8 9" id="KW-0961">Cell wall biogenesis/degradation</keyword>
<dbReference type="RefSeq" id="WP_273437541.1">
    <property type="nucleotide sequence ID" value="NZ_PKUN01000002.1"/>
</dbReference>
<evidence type="ECO:0000256" key="5">
    <source>
        <dbReference type="ARBA" id="ARBA00022801"/>
    </source>
</evidence>
<keyword evidence="4" id="KW-0808">Transferase</keyword>
<dbReference type="SUPFAM" id="SSF141523">
    <property type="entry name" value="L,D-transpeptidase catalytic domain-like"/>
    <property type="match status" value="1"/>
</dbReference>
<keyword evidence="6 9" id="KW-0133">Cell shape</keyword>
<organism evidence="11 12">
    <name type="scientific">Sedimenticola selenatireducens</name>
    <dbReference type="NCBI Taxonomy" id="191960"/>
    <lineage>
        <taxon>Bacteria</taxon>
        <taxon>Pseudomonadati</taxon>
        <taxon>Pseudomonadota</taxon>
        <taxon>Gammaproteobacteria</taxon>
        <taxon>Chromatiales</taxon>
        <taxon>Sedimenticolaceae</taxon>
        <taxon>Sedimenticola</taxon>
    </lineage>
</organism>
<evidence type="ECO:0000256" key="7">
    <source>
        <dbReference type="ARBA" id="ARBA00022984"/>
    </source>
</evidence>
<dbReference type="InterPro" id="IPR038063">
    <property type="entry name" value="Transpep_catalytic_dom"/>
</dbReference>
<sequence length="165" mass="18297">MSRQGLHIQVDLERQQLRLLSGSACVAIYSVSTARNGPGELQGSECTPRGLHRIRLKIGDGEPTNSVFIGRRPTGEIHTPELAAANPDRDWILTRILWLTGLEPGRNRGGAVDSLRRFIYIHGTPDSEPMGRAASHGCIRMRNSELIQLYDQVSVGTIVDIREQF</sequence>
<evidence type="ECO:0000256" key="1">
    <source>
        <dbReference type="ARBA" id="ARBA00004752"/>
    </source>
</evidence>
<dbReference type="InterPro" id="IPR005490">
    <property type="entry name" value="LD_TPept_cat_dom"/>
</dbReference>
<protein>
    <recommendedName>
        <fullName evidence="10">L,D-TPase catalytic domain-containing protein</fullName>
    </recommendedName>
</protein>
<name>A0A2N6D0T6_9GAMM</name>
<evidence type="ECO:0000256" key="9">
    <source>
        <dbReference type="PROSITE-ProRule" id="PRU01373"/>
    </source>
</evidence>
<dbReference type="AlphaFoldDB" id="A0A2N6D0T6"/>
<dbReference type="GO" id="GO:0071972">
    <property type="term" value="F:peptidoglycan L,D-transpeptidase activity"/>
    <property type="evidence" value="ECO:0007669"/>
    <property type="project" value="TreeGrafter"/>
</dbReference>
<proteinExistence type="inferred from homology"/>
<dbReference type="CDD" id="cd16913">
    <property type="entry name" value="YkuD_like"/>
    <property type="match status" value="1"/>
</dbReference>
<dbReference type="PROSITE" id="PS52029">
    <property type="entry name" value="LD_TPASE"/>
    <property type="match status" value="1"/>
</dbReference>
<evidence type="ECO:0000313" key="12">
    <source>
        <dbReference type="Proteomes" id="UP000235015"/>
    </source>
</evidence>
<accession>A0A2N6D0T6</accession>
<feature type="domain" description="L,D-TPase catalytic" evidence="10">
    <location>
        <begin position="6"/>
        <end position="162"/>
    </location>
</feature>
<dbReference type="STRING" id="1111735.GCA_000428045_02916"/>
<keyword evidence="5" id="KW-0378">Hydrolase</keyword>
<dbReference type="GO" id="GO:0071555">
    <property type="term" value="P:cell wall organization"/>
    <property type="evidence" value="ECO:0007669"/>
    <property type="project" value="UniProtKB-UniRule"/>
</dbReference>
<dbReference type="GO" id="GO:0016757">
    <property type="term" value="F:glycosyltransferase activity"/>
    <property type="evidence" value="ECO:0007669"/>
    <property type="project" value="UniProtKB-KW"/>
</dbReference>
<dbReference type="Gene3D" id="2.40.440.10">
    <property type="entry name" value="L,D-transpeptidase catalytic domain-like"/>
    <property type="match status" value="1"/>
</dbReference>
<comment type="caution">
    <text evidence="11">The sequence shown here is derived from an EMBL/GenBank/DDBJ whole genome shotgun (WGS) entry which is preliminary data.</text>
</comment>
<evidence type="ECO:0000313" key="11">
    <source>
        <dbReference type="EMBL" id="PLX63284.1"/>
    </source>
</evidence>
<dbReference type="Proteomes" id="UP000235015">
    <property type="component" value="Unassembled WGS sequence"/>
</dbReference>
<dbReference type="PANTHER" id="PTHR30582">
    <property type="entry name" value="L,D-TRANSPEPTIDASE"/>
    <property type="match status" value="1"/>
</dbReference>
<gene>
    <name evidence="11" type="ORF">C0630_02040</name>
</gene>
<comment type="similarity">
    <text evidence="2">Belongs to the YkuD family.</text>
</comment>
<evidence type="ECO:0000259" key="10">
    <source>
        <dbReference type="PROSITE" id="PS52029"/>
    </source>
</evidence>
<evidence type="ECO:0000256" key="2">
    <source>
        <dbReference type="ARBA" id="ARBA00005992"/>
    </source>
</evidence>
<dbReference type="GO" id="GO:0008360">
    <property type="term" value="P:regulation of cell shape"/>
    <property type="evidence" value="ECO:0007669"/>
    <property type="project" value="UniProtKB-UniRule"/>
</dbReference>
<dbReference type="EMBL" id="PKUN01000002">
    <property type="protein sequence ID" value="PLX63284.1"/>
    <property type="molecule type" value="Genomic_DNA"/>
</dbReference>
<evidence type="ECO:0000256" key="3">
    <source>
        <dbReference type="ARBA" id="ARBA00022676"/>
    </source>
</evidence>
<reference evidence="11 12" key="1">
    <citation type="submission" date="2017-11" db="EMBL/GenBank/DDBJ databases">
        <title>Genome-resolved metagenomics identifies genetic mobility, metabolic interactions, and unexpected diversity in perchlorate-reducing communities.</title>
        <authorList>
            <person name="Barnum T.P."/>
            <person name="Figueroa I.A."/>
            <person name="Carlstrom C.I."/>
            <person name="Lucas L.N."/>
            <person name="Engelbrektson A.L."/>
            <person name="Coates J.D."/>
        </authorList>
    </citation>
    <scope>NUCLEOTIDE SEQUENCE [LARGE SCALE GENOMIC DNA]</scope>
    <source>
        <strain evidence="11">BM301</strain>
    </source>
</reference>
<dbReference type="InterPro" id="IPR050979">
    <property type="entry name" value="LD-transpeptidase"/>
</dbReference>
<keyword evidence="3" id="KW-0328">Glycosyltransferase</keyword>
<dbReference type="UniPathway" id="UPA00219"/>
<dbReference type="PANTHER" id="PTHR30582:SF24">
    <property type="entry name" value="L,D-TRANSPEPTIDASE ERFK_SRFK-RELATED"/>
    <property type="match status" value="1"/>
</dbReference>
<dbReference type="GO" id="GO:0018104">
    <property type="term" value="P:peptidoglycan-protein cross-linking"/>
    <property type="evidence" value="ECO:0007669"/>
    <property type="project" value="TreeGrafter"/>
</dbReference>